<dbReference type="AlphaFoldDB" id="A0A9X2B3D0"/>
<evidence type="ECO:0000313" key="1">
    <source>
        <dbReference type="EMBL" id="MCJ8010427.1"/>
    </source>
</evidence>
<organism evidence="1 2">
    <name type="scientific">Paenibacillus mangrovi</name>
    <dbReference type="NCBI Taxonomy" id="2931978"/>
    <lineage>
        <taxon>Bacteria</taxon>
        <taxon>Bacillati</taxon>
        <taxon>Bacillota</taxon>
        <taxon>Bacilli</taxon>
        <taxon>Bacillales</taxon>
        <taxon>Paenibacillaceae</taxon>
        <taxon>Paenibacillus</taxon>
    </lineage>
</organism>
<proteinExistence type="predicted"/>
<sequence>MLWEDAARQIGLPYRLQITIDNMEMRYETMNSLYVLMDGNIPFFALPFQRVVSTNFGHYSGLIKEGLKEIVDAALSRNSLPPKAAAVVEVFENGEIPELIRINIQKMNITTRKLGEVNSLVFL</sequence>
<dbReference type="EMBL" id="JALIRP010000001">
    <property type="protein sequence ID" value="MCJ8010427.1"/>
    <property type="molecule type" value="Genomic_DNA"/>
</dbReference>
<reference evidence="1" key="1">
    <citation type="submission" date="2022-04" db="EMBL/GenBank/DDBJ databases">
        <title>Paenibacillus mangrovi sp. nov., a novel endophytic bacterium isolated from bark of Kandelia candel.</title>
        <authorList>
            <person name="Tuo L."/>
        </authorList>
    </citation>
    <scope>NUCLEOTIDE SEQUENCE</scope>
    <source>
        <strain evidence="1">KQZ6P-2</strain>
    </source>
</reference>
<protein>
    <submittedName>
        <fullName evidence="1">Uncharacterized protein</fullName>
    </submittedName>
</protein>
<dbReference type="RefSeq" id="WP_244718436.1">
    <property type="nucleotide sequence ID" value="NZ_JALIRP010000001.1"/>
</dbReference>
<comment type="caution">
    <text evidence="1">The sequence shown here is derived from an EMBL/GenBank/DDBJ whole genome shotgun (WGS) entry which is preliminary data.</text>
</comment>
<gene>
    <name evidence="1" type="ORF">MUG84_01560</name>
</gene>
<name>A0A9X2B3D0_9BACL</name>
<evidence type="ECO:0000313" key="2">
    <source>
        <dbReference type="Proteomes" id="UP001139347"/>
    </source>
</evidence>
<keyword evidence="2" id="KW-1185">Reference proteome</keyword>
<dbReference type="Proteomes" id="UP001139347">
    <property type="component" value="Unassembled WGS sequence"/>
</dbReference>
<accession>A0A9X2B3D0</accession>